<evidence type="ECO:0000256" key="1">
    <source>
        <dbReference type="SAM" id="SignalP"/>
    </source>
</evidence>
<reference evidence="2 3" key="1">
    <citation type="submission" date="2016-06" db="EMBL/GenBank/DDBJ databases">
        <authorList>
            <person name="Kjaerup R.B."/>
            <person name="Dalgaard T.S."/>
            <person name="Juul-Madsen H.R."/>
        </authorList>
    </citation>
    <scope>NUCLEOTIDE SEQUENCE [LARGE SCALE GENOMIC DNA]</scope>
</reference>
<proteinExistence type="predicted"/>
<dbReference type="AlphaFoldDB" id="A0A1X7RXQ6"/>
<gene>
    <name evidence="2" type="ORF">ZT3D7_G7134</name>
</gene>
<dbReference type="EMBL" id="LT853697">
    <property type="protein sequence ID" value="SMQ51981.1"/>
    <property type="molecule type" value="Genomic_DNA"/>
</dbReference>
<name>A0A1X7RXQ6_ZYMT9</name>
<organism evidence="2 3">
    <name type="scientific">Zymoseptoria tritici (strain ST99CH_3D7)</name>
    <dbReference type="NCBI Taxonomy" id="1276538"/>
    <lineage>
        <taxon>Eukaryota</taxon>
        <taxon>Fungi</taxon>
        <taxon>Dikarya</taxon>
        <taxon>Ascomycota</taxon>
        <taxon>Pezizomycotina</taxon>
        <taxon>Dothideomycetes</taxon>
        <taxon>Dothideomycetidae</taxon>
        <taxon>Mycosphaerellales</taxon>
        <taxon>Mycosphaerellaceae</taxon>
        <taxon>Zymoseptoria</taxon>
    </lineage>
</organism>
<feature type="chain" id="PRO_5012078387" description="EGF-like domain-containing protein" evidence="1">
    <location>
        <begin position="20"/>
        <end position="178"/>
    </location>
</feature>
<evidence type="ECO:0008006" key="4">
    <source>
        <dbReference type="Google" id="ProtNLM"/>
    </source>
</evidence>
<protein>
    <recommendedName>
        <fullName evidence="4">EGF-like domain-containing protein</fullName>
    </recommendedName>
</protein>
<sequence length="178" mass="19011">MKGFAITATMSLLVASGLAKTKFVVKKLDSVAMEANHEKRGLMGLRTRDNRNEFRWNPDGRTASCTDNSHCKNWGRDAVRGCFGNTPHDDLCNNHLGLCIVATTDPAAYCLCGWGEPTVDACHRGPAASDITGAGQAFTYCIQNCVDDSLEPNAKDNGGNGLCSLAENPVDEDPCLGS</sequence>
<feature type="signal peptide" evidence="1">
    <location>
        <begin position="1"/>
        <end position="19"/>
    </location>
</feature>
<dbReference type="Proteomes" id="UP000215127">
    <property type="component" value="Chromosome 6"/>
</dbReference>
<keyword evidence="1" id="KW-0732">Signal</keyword>
<keyword evidence="3" id="KW-1185">Reference proteome</keyword>
<accession>A0A1X7RXQ6</accession>
<evidence type="ECO:0000313" key="2">
    <source>
        <dbReference type="EMBL" id="SMQ51981.1"/>
    </source>
</evidence>
<evidence type="ECO:0000313" key="3">
    <source>
        <dbReference type="Proteomes" id="UP000215127"/>
    </source>
</evidence>